<dbReference type="EMBL" id="AP027266">
    <property type="protein sequence ID" value="BDW85763.1"/>
    <property type="molecule type" value="Genomic_DNA"/>
</dbReference>
<sequence length="98" mass="10720">MRLWATGQSGIFHAVGDDVLSKYAFGVHLAKAFGLPTNRIEAARLADETELVRRPLSMALSNSRLHKALGQSPGSLSNQLSLLRHQETTPAITEIRNL</sequence>
<dbReference type="AlphaFoldDB" id="A0AA48HCH6"/>
<proteinExistence type="predicted"/>
<dbReference type="Gene3D" id="3.40.50.720">
    <property type="entry name" value="NAD(P)-binding Rossmann-like Domain"/>
    <property type="match status" value="1"/>
</dbReference>
<evidence type="ECO:0000313" key="1">
    <source>
        <dbReference type="EMBL" id="BDW85763.1"/>
    </source>
</evidence>
<organism evidence="1 2">
    <name type="scientific">Roseicyclus marinus</name>
    <dbReference type="NCBI Taxonomy" id="2161673"/>
    <lineage>
        <taxon>Bacteria</taxon>
        <taxon>Pseudomonadati</taxon>
        <taxon>Pseudomonadota</taxon>
        <taxon>Alphaproteobacteria</taxon>
        <taxon>Rhodobacterales</taxon>
        <taxon>Roseobacteraceae</taxon>
        <taxon>Roseicyclus</taxon>
    </lineage>
</organism>
<dbReference type="InterPro" id="IPR036291">
    <property type="entry name" value="NAD(P)-bd_dom_sf"/>
</dbReference>
<protein>
    <recommendedName>
        <fullName evidence="3">RmlD-like substrate binding domain-containing protein</fullName>
    </recommendedName>
</protein>
<dbReference type="Proteomes" id="UP001337723">
    <property type="component" value="Chromosome"/>
</dbReference>
<accession>A0AA48HCH6</accession>
<dbReference type="SUPFAM" id="SSF51735">
    <property type="entry name" value="NAD(P)-binding Rossmann-fold domains"/>
    <property type="match status" value="1"/>
</dbReference>
<name>A0AA48HCH6_9RHOB</name>
<gene>
    <name evidence="1" type="ORF">MACH21_19400</name>
</gene>
<dbReference type="KEGG" id="rmai:MACH21_19400"/>
<reference evidence="1 2" key="1">
    <citation type="submission" date="2023-01" db="EMBL/GenBank/DDBJ databases">
        <title>Complete genome sequence of Roseicyclus marinus strain Dej080120_10.</title>
        <authorList>
            <person name="Ueki S."/>
            <person name="Maruyama F."/>
        </authorList>
    </citation>
    <scope>NUCLEOTIDE SEQUENCE [LARGE SCALE GENOMIC DNA]</scope>
    <source>
        <strain evidence="1 2">Dej080120_10</strain>
    </source>
</reference>
<evidence type="ECO:0008006" key="3">
    <source>
        <dbReference type="Google" id="ProtNLM"/>
    </source>
</evidence>
<keyword evidence="2" id="KW-1185">Reference proteome</keyword>
<evidence type="ECO:0000313" key="2">
    <source>
        <dbReference type="Proteomes" id="UP001337723"/>
    </source>
</evidence>